<organism evidence="1">
    <name type="scientific">viral metagenome</name>
    <dbReference type="NCBI Taxonomy" id="1070528"/>
    <lineage>
        <taxon>unclassified sequences</taxon>
        <taxon>metagenomes</taxon>
        <taxon>organismal metagenomes</taxon>
    </lineage>
</organism>
<name>A0A6C0CRB5_9ZZZZ</name>
<dbReference type="AlphaFoldDB" id="A0A6C0CRB5"/>
<reference evidence="1" key="1">
    <citation type="journal article" date="2020" name="Nature">
        <title>Giant virus diversity and host interactions through global metagenomics.</title>
        <authorList>
            <person name="Schulz F."/>
            <person name="Roux S."/>
            <person name="Paez-Espino D."/>
            <person name="Jungbluth S."/>
            <person name="Walsh D.A."/>
            <person name="Denef V.J."/>
            <person name="McMahon K.D."/>
            <person name="Konstantinidis K.T."/>
            <person name="Eloe-Fadrosh E.A."/>
            <person name="Kyrpides N.C."/>
            <person name="Woyke T."/>
        </authorList>
    </citation>
    <scope>NUCLEOTIDE SEQUENCE</scope>
    <source>
        <strain evidence="1">GVMAG-M-3300021425-30</strain>
    </source>
</reference>
<accession>A0A6C0CRB5</accession>
<protein>
    <submittedName>
        <fullName evidence="1">Uncharacterized protein</fullName>
    </submittedName>
</protein>
<proteinExistence type="predicted"/>
<dbReference type="EMBL" id="MN739467">
    <property type="protein sequence ID" value="QHT06234.1"/>
    <property type="molecule type" value="Genomic_DNA"/>
</dbReference>
<evidence type="ECO:0000313" key="1">
    <source>
        <dbReference type="EMBL" id="QHT06234.1"/>
    </source>
</evidence>
<sequence length="84" mass="9455">MSENILLIIKEKEQLKPKIAIAPGVLLQTNRVLNTKPISPIVGKQIKLQPKPVIKAPIVSKPTVRTPVIRSIPVRRRRMGMNFL</sequence>